<dbReference type="EC" id="2.1.1.37" evidence="1"/>
<evidence type="ECO:0000313" key="9">
    <source>
        <dbReference type="EMBL" id="RHG06033.1"/>
    </source>
</evidence>
<accession>A0A414RZW6</accession>
<dbReference type="PANTHER" id="PTHR46098:SF1">
    <property type="entry name" value="TRNA (CYTOSINE(38)-C(5))-METHYLTRANSFERASE"/>
    <property type="match status" value="1"/>
</dbReference>
<dbReference type="InterPro" id="IPR029063">
    <property type="entry name" value="SAM-dependent_MTases_sf"/>
</dbReference>
<organism evidence="9 10">
    <name type="scientific">Dorea longicatena</name>
    <dbReference type="NCBI Taxonomy" id="88431"/>
    <lineage>
        <taxon>Bacteria</taxon>
        <taxon>Bacillati</taxon>
        <taxon>Bacillota</taxon>
        <taxon>Clostridia</taxon>
        <taxon>Lachnospirales</taxon>
        <taxon>Lachnospiraceae</taxon>
        <taxon>Dorea</taxon>
    </lineage>
</organism>
<dbReference type="GO" id="GO:0009307">
    <property type="term" value="P:DNA restriction-modification system"/>
    <property type="evidence" value="ECO:0007669"/>
    <property type="project" value="UniProtKB-KW"/>
</dbReference>
<dbReference type="EMBL" id="QRHW01000023">
    <property type="protein sequence ID" value="RHG06033.1"/>
    <property type="molecule type" value="Genomic_DNA"/>
</dbReference>
<dbReference type="Proteomes" id="UP000284112">
    <property type="component" value="Unassembled WGS sequence"/>
</dbReference>
<feature type="domain" description="TIR" evidence="8">
    <location>
        <begin position="355"/>
        <end position="474"/>
    </location>
</feature>
<gene>
    <name evidence="9" type="primary">dcm</name>
    <name evidence="9" type="ORF">DW641_11945</name>
</gene>
<keyword evidence="3 6" id="KW-0808">Transferase</keyword>
<dbReference type="Gene3D" id="3.40.50.10140">
    <property type="entry name" value="Toll/interleukin-1 receptor homology (TIR) domain"/>
    <property type="match status" value="1"/>
</dbReference>
<dbReference type="Pfam" id="PF00145">
    <property type="entry name" value="DNA_methylase"/>
    <property type="match status" value="1"/>
</dbReference>
<dbReference type="PANTHER" id="PTHR46098">
    <property type="entry name" value="TRNA (CYTOSINE(38)-C(5))-METHYLTRANSFERASE"/>
    <property type="match status" value="1"/>
</dbReference>
<name>A0A414RZW6_9FIRM</name>
<dbReference type="PROSITE" id="PS50104">
    <property type="entry name" value="TIR"/>
    <property type="match status" value="1"/>
</dbReference>
<dbReference type="PROSITE" id="PS51679">
    <property type="entry name" value="SAM_MT_C5"/>
    <property type="match status" value="1"/>
</dbReference>
<dbReference type="Pfam" id="PF13676">
    <property type="entry name" value="TIR_2"/>
    <property type="match status" value="1"/>
</dbReference>
<dbReference type="GO" id="GO:0032259">
    <property type="term" value="P:methylation"/>
    <property type="evidence" value="ECO:0007669"/>
    <property type="project" value="UniProtKB-KW"/>
</dbReference>
<evidence type="ECO:0000313" key="10">
    <source>
        <dbReference type="Proteomes" id="UP000284112"/>
    </source>
</evidence>
<evidence type="ECO:0000259" key="8">
    <source>
        <dbReference type="PROSITE" id="PS50104"/>
    </source>
</evidence>
<dbReference type="AlphaFoldDB" id="A0A414RZW6"/>
<dbReference type="Gene3D" id="3.40.50.150">
    <property type="entry name" value="Vaccinia Virus protein VP39"/>
    <property type="match status" value="1"/>
</dbReference>
<dbReference type="RefSeq" id="WP_118310008.1">
    <property type="nucleotide sequence ID" value="NZ_QRHW01000023.1"/>
</dbReference>
<keyword evidence="5" id="KW-0680">Restriction system</keyword>
<keyword evidence="4 6" id="KW-0949">S-adenosyl-L-methionine</keyword>
<evidence type="ECO:0000256" key="7">
    <source>
        <dbReference type="RuleBase" id="RU000416"/>
    </source>
</evidence>
<evidence type="ECO:0000256" key="4">
    <source>
        <dbReference type="ARBA" id="ARBA00022691"/>
    </source>
</evidence>
<dbReference type="InterPro" id="IPR050750">
    <property type="entry name" value="C5-MTase"/>
</dbReference>
<dbReference type="NCBIfam" id="TIGR00675">
    <property type="entry name" value="dcm"/>
    <property type="match status" value="1"/>
</dbReference>
<comment type="caution">
    <text evidence="9">The sequence shown here is derived from an EMBL/GenBank/DDBJ whole genome shotgun (WGS) entry which is preliminary data.</text>
</comment>
<comment type="caution">
    <text evidence="6">Lacks conserved residue(s) required for the propagation of feature annotation.</text>
</comment>
<comment type="similarity">
    <text evidence="6 7">Belongs to the class I-like SAM-binding methyltransferase superfamily. C5-methyltransferase family.</text>
</comment>
<dbReference type="PRINTS" id="PR00105">
    <property type="entry name" value="C5METTRFRASE"/>
</dbReference>
<evidence type="ECO:0000256" key="1">
    <source>
        <dbReference type="ARBA" id="ARBA00011975"/>
    </source>
</evidence>
<evidence type="ECO:0000256" key="5">
    <source>
        <dbReference type="ARBA" id="ARBA00022747"/>
    </source>
</evidence>
<dbReference type="SUPFAM" id="SSF53335">
    <property type="entry name" value="S-adenosyl-L-methionine-dependent methyltransferases"/>
    <property type="match status" value="1"/>
</dbReference>
<dbReference type="GO" id="GO:0007165">
    <property type="term" value="P:signal transduction"/>
    <property type="evidence" value="ECO:0007669"/>
    <property type="project" value="InterPro"/>
</dbReference>
<protein>
    <recommendedName>
        <fullName evidence="1">DNA (cytosine-5-)-methyltransferase</fullName>
        <ecNumber evidence="1">2.1.1.37</ecNumber>
    </recommendedName>
</protein>
<evidence type="ECO:0000256" key="2">
    <source>
        <dbReference type="ARBA" id="ARBA00022603"/>
    </source>
</evidence>
<reference evidence="9 10" key="1">
    <citation type="submission" date="2018-08" db="EMBL/GenBank/DDBJ databases">
        <title>A genome reference for cultivated species of the human gut microbiota.</title>
        <authorList>
            <person name="Zou Y."/>
            <person name="Xue W."/>
            <person name="Luo G."/>
        </authorList>
    </citation>
    <scope>NUCLEOTIDE SEQUENCE [LARGE SCALE GENOMIC DNA]</scope>
    <source>
        <strain evidence="9 10">AM23-13</strain>
    </source>
</reference>
<sequence>MKVGLILKNTVIDLMSGIGGLSIAFRNVGAEIVFANVIDKKVFEIYKSNVPECQVDVEKIENLNGAFLPDADIIVGSIPFQGFSAIHSISRNANSVILFYEIRRIIREKKPKAFLFETDKSLEKYKKTDLFIELEKEGYYIKKAVMGAKEFGNSPYLKERLYIVGFSDEENFRKFVFPAKINLTKTFEDMIYVKEKQDEKYYKEQSVEKIKLRMGSELKQGMFYQYRYMKEGKFQIYELENCPSDFLYPFNITIIKDSYGVRMLTPREFLRLQGIKDDFYISENSGMKILYRYVSRSSLINVSERIAKNILCILSSEDIEIEETSQTEKVDQTENVDVENQIEECEEKYLDVKEKYKQIFLSYCQKDKDIADLIESELTPLIKNKAKISRDIRDVEYHGSFKNFMQSIEKHDFVIMLISDNYLKSRNCMFEVSEAVKDKDYARKIVYIILKDEDIKYYKDRSDSKIGANIYSVINQAVYNKYWQKQMQDLKAEIDTIQDLTYATNLINEQKMLRRISSDIPEFMEFLRDCKSLSLSEHIENKFSEMIKFMGIK</sequence>
<dbReference type="InterPro" id="IPR001525">
    <property type="entry name" value="C5_MeTfrase"/>
</dbReference>
<proteinExistence type="inferred from homology"/>
<evidence type="ECO:0000256" key="6">
    <source>
        <dbReference type="PROSITE-ProRule" id="PRU01016"/>
    </source>
</evidence>
<dbReference type="SUPFAM" id="SSF52200">
    <property type="entry name" value="Toll/Interleukin receptor TIR domain"/>
    <property type="match status" value="1"/>
</dbReference>
<dbReference type="GO" id="GO:0003886">
    <property type="term" value="F:DNA (cytosine-5-)-methyltransferase activity"/>
    <property type="evidence" value="ECO:0007669"/>
    <property type="project" value="UniProtKB-EC"/>
</dbReference>
<dbReference type="Gene3D" id="3.90.120.10">
    <property type="entry name" value="DNA Methylase, subunit A, domain 2"/>
    <property type="match status" value="1"/>
</dbReference>
<dbReference type="InterPro" id="IPR035897">
    <property type="entry name" value="Toll_tir_struct_dom_sf"/>
</dbReference>
<evidence type="ECO:0000256" key="3">
    <source>
        <dbReference type="ARBA" id="ARBA00022679"/>
    </source>
</evidence>
<keyword evidence="2 6" id="KW-0489">Methyltransferase</keyword>
<dbReference type="InterPro" id="IPR000157">
    <property type="entry name" value="TIR_dom"/>
</dbReference>